<evidence type="ECO:0000313" key="3">
    <source>
        <dbReference type="EMBL" id="ACO68086.1"/>
    </source>
</evidence>
<dbReference type="AlphaFoldDB" id="C1EIW6"/>
<protein>
    <recommendedName>
        <fullName evidence="2">HMA domain-containing protein</fullName>
    </recommendedName>
</protein>
<dbReference type="InParanoid" id="C1EIW6"/>
<dbReference type="InterPro" id="IPR017969">
    <property type="entry name" value="Heavy-metal-associated_CS"/>
</dbReference>
<organism evidence="3 4">
    <name type="scientific">Micromonas commoda (strain RCC299 / NOUM17 / CCMP2709)</name>
    <name type="common">Picoplanktonic green alga</name>
    <dbReference type="NCBI Taxonomy" id="296587"/>
    <lineage>
        <taxon>Eukaryota</taxon>
        <taxon>Viridiplantae</taxon>
        <taxon>Chlorophyta</taxon>
        <taxon>Mamiellophyceae</taxon>
        <taxon>Mamiellales</taxon>
        <taxon>Mamiellaceae</taxon>
        <taxon>Micromonas</taxon>
    </lineage>
</organism>
<dbReference type="GeneID" id="8249606"/>
<dbReference type="CDD" id="cd00371">
    <property type="entry name" value="HMA"/>
    <property type="match status" value="1"/>
</dbReference>
<dbReference type="PROSITE" id="PS50846">
    <property type="entry name" value="HMA_2"/>
    <property type="match status" value="1"/>
</dbReference>
<dbReference type="PROSITE" id="PS01047">
    <property type="entry name" value="HMA_1"/>
    <property type="match status" value="1"/>
</dbReference>
<evidence type="ECO:0000313" key="4">
    <source>
        <dbReference type="Proteomes" id="UP000002009"/>
    </source>
</evidence>
<name>C1EIW6_MICCC</name>
<evidence type="ECO:0000256" key="1">
    <source>
        <dbReference type="ARBA" id="ARBA00022723"/>
    </source>
</evidence>
<proteinExistence type="predicted"/>
<dbReference type="GO" id="GO:0046872">
    <property type="term" value="F:metal ion binding"/>
    <property type="evidence" value="ECO:0007669"/>
    <property type="project" value="UniProtKB-KW"/>
</dbReference>
<sequence length="124" mass="12947">MAAVLPSPALIRTLKPAGARRVRVRSPAALPRRFTVRAAAAASDDDTVEIALKVDGMMCEGCAESVTEALRKASPDRVVTVDVNLETKMVRVGVNAESAVAGLTLMPALVDAVKGAGFDAEPEF</sequence>
<dbReference type="EMBL" id="CP001334">
    <property type="protein sequence ID" value="ACO68086.1"/>
    <property type="molecule type" value="Genomic_DNA"/>
</dbReference>
<accession>C1EIW6</accession>
<dbReference type="InterPro" id="IPR006121">
    <property type="entry name" value="HMA_dom"/>
</dbReference>
<evidence type="ECO:0000259" key="2">
    <source>
        <dbReference type="PROSITE" id="PS50846"/>
    </source>
</evidence>
<dbReference type="RefSeq" id="XP_002506828.1">
    <property type="nucleotide sequence ID" value="XM_002506782.1"/>
</dbReference>
<dbReference type="InterPro" id="IPR036163">
    <property type="entry name" value="HMA_dom_sf"/>
</dbReference>
<keyword evidence="1" id="KW-0479">Metal-binding</keyword>
<dbReference type="OMA" id="DGMMCEG"/>
<dbReference type="Proteomes" id="UP000002009">
    <property type="component" value="Chromosome 16"/>
</dbReference>
<reference evidence="3 4" key="1">
    <citation type="journal article" date="2009" name="Science">
        <title>Green evolution and dynamic adaptations revealed by genomes of the marine picoeukaryotes Micromonas.</title>
        <authorList>
            <person name="Worden A.Z."/>
            <person name="Lee J.H."/>
            <person name="Mock T."/>
            <person name="Rouze P."/>
            <person name="Simmons M.P."/>
            <person name="Aerts A.L."/>
            <person name="Allen A.E."/>
            <person name="Cuvelier M.L."/>
            <person name="Derelle E."/>
            <person name="Everett M.V."/>
            <person name="Foulon E."/>
            <person name="Grimwood J."/>
            <person name="Gundlach H."/>
            <person name="Henrissat B."/>
            <person name="Napoli C."/>
            <person name="McDonald S.M."/>
            <person name="Parker M.S."/>
            <person name="Rombauts S."/>
            <person name="Salamov A."/>
            <person name="Von Dassow P."/>
            <person name="Badger J.H."/>
            <person name="Coutinho P.M."/>
            <person name="Demir E."/>
            <person name="Dubchak I."/>
            <person name="Gentemann C."/>
            <person name="Eikrem W."/>
            <person name="Gready J.E."/>
            <person name="John U."/>
            <person name="Lanier W."/>
            <person name="Lindquist E.A."/>
            <person name="Lucas S."/>
            <person name="Mayer K.F."/>
            <person name="Moreau H."/>
            <person name="Not F."/>
            <person name="Otillar R."/>
            <person name="Panaud O."/>
            <person name="Pangilinan J."/>
            <person name="Paulsen I."/>
            <person name="Piegu B."/>
            <person name="Poliakov A."/>
            <person name="Robbens S."/>
            <person name="Schmutz J."/>
            <person name="Toulza E."/>
            <person name="Wyss T."/>
            <person name="Zelensky A."/>
            <person name="Zhou K."/>
            <person name="Armbrust E.V."/>
            <person name="Bhattacharya D."/>
            <person name="Goodenough U.W."/>
            <person name="Van de Peer Y."/>
            <person name="Grigoriev I.V."/>
        </authorList>
    </citation>
    <scope>NUCLEOTIDE SEQUENCE [LARGE SCALE GENOMIC DNA]</scope>
    <source>
        <strain evidence="4">RCC299 / NOUM17</strain>
    </source>
</reference>
<keyword evidence="4" id="KW-1185">Reference proteome</keyword>
<dbReference type="SUPFAM" id="SSF55008">
    <property type="entry name" value="HMA, heavy metal-associated domain"/>
    <property type="match status" value="1"/>
</dbReference>
<dbReference type="Pfam" id="PF00403">
    <property type="entry name" value="HMA"/>
    <property type="match status" value="1"/>
</dbReference>
<gene>
    <name evidence="3" type="ORF">MICPUN_64725</name>
</gene>
<dbReference type="OrthoDB" id="689350at2759"/>
<feature type="domain" description="HMA" evidence="2">
    <location>
        <begin position="48"/>
        <end position="121"/>
    </location>
</feature>
<dbReference type="Gene3D" id="3.30.70.100">
    <property type="match status" value="1"/>
</dbReference>
<dbReference type="KEGG" id="mis:MICPUN_64725"/>